<dbReference type="RefSeq" id="WP_171803360.1">
    <property type="nucleotide sequence ID" value="NZ_CP053543.1"/>
</dbReference>
<evidence type="ECO:0000313" key="1">
    <source>
        <dbReference type="EMBL" id="QJY39530.1"/>
    </source>
</evidence>
<dbReference type="Pfam" id="PF04463">
    <property type="entry name" value="2-thiour_desulf"/>
    <property type="match status" value="1"/>
</dbReference>
<accession>A0AAE7B0Z0</accession>
<gene>
    <name evidence="1" type="ORF">HOO69_23750</name>
</gene>
<dbReference type="PANTHER" id="PTHR30087">
    <property type="entry name" value="INNER MEMBRANE PROTEIN"/>
    <property type="match status" value="1"/>
</dbReference>
<protein>
    <submittedName>
        <fullName evidence="1">DUF523 domain-containing protein</fullName>
    </submittedName>
</protein>
<dbReference type="EMBL" id="CP053543">
    <property type="protein sequence ID" value="QJY39530.1"/>
    <property type="molecule type" value="Genomic_DNA"/>
</dbReference>
<organism evidence="1 2">
    <name type="scientific">Vibrio europaeus</name>
    <dbReference type="NCBI Taxonomy" id="300876"/>
    <lineage>
        <taxon>Bacteria</taxon>
        <taxon>Pseudomonadati</taxon>
        <taxon>Pseudomonadota</taxon>
        <taxon>Gammaproteobacteria</taxon>
        <taxon>Vibrionales</taxon>
        <taxon>Vibrionaceae</taxon>
        <taxon>Vibrio</taxon>
        <taxon>Vibrio oreintalis group</taxon>
    </lineage>
</organism>
<dbReference type="PANTHER" id="PTHR30087:SF1">
    <property type="entry name" value="HYPOTHETICAL CYTOSOLIC PROTEIN"/>
    <property type="match status" value="1"/>
</dbReference>
<name>A0AAE7B0Z0_9VIBR</name>
<proteinExistence type="predicted"/>
<dbReference type="InterPro" id="IPR007553">
    <property type="entry name" value="2-thiour_desulf"/>
</dbReference>
<reference evidence="1 2" key="1">
    <citation type="submission" date="2020-05" db="EMBL/GenBank/DDBJ databases">
        <title>First description outside Europe of the emergent pathogen for shellfish aquaculture Vibrio europaeus.</title>
        <authorList>
            <person name="Dubert J."/>
            <person name="Rojas R."/>
        </authorList>
    </citation>
    <scope>NUCLEOTIDE SEQUENCE [LARGE SCALE GENOMIC DNA]</scope>
    <source>
        <strain evidence="1 2">NPI-1</strain>
    </source>
</reference>
<evidence type="ECO:0000313" key="2">
    <source>
        <dbReference type="Proteomes" id="UP000501443"/>
    </source>
</evidence>
<dbReference type="Proteomes" id="UP000501443">
    <property type="component" value="Chromosome 2"/>
</dbReference>
<dbReference type="AlphaFoldDB" id="A0AAE7B0Z0"/>
<sequence>MEKVLVSSCLVGNKVRYNASCLSIPESDFHWLQSNVELVIFCPEVSAGLPTPRAPAEIIFGEGIDVLTGSANVVGDDSIDVTAQFVVGAENALKICQQQQIEYAVLAEGSPSCGSSKIYDGTFSGTKITGSGVTAALLERSGIKVFSQHNIAQLQGVLKSLSTQDS</sequence>